<sequence length="527" mass="57764">MKLTQTPAWQALACHAETLRPRHLRELFTADEHRFEHLSLSRNGLLLDYSKQRVTGETMTLLRNLAETADLAGWQRRMVEGEPINHTEQRAVRHMALRAGDQAPPEVRATLARLQRFCERIHSGDWRGFSGERISDVVNIGIGGSDLGPRMATLALAARQQPDIRVHYIANIDGADIAPLLASLNPRTTLCIVASKTFTTLETLTNARTARDWLLAAAGQESAIARHFVAISTNRELTQQFGIPADNVFEFWDWVGGRFSLWSAIGLSLALAIGWRNFEQLLAGARRMDEHFLSAPASENLPLTLALLSLWNTNFLGASTEAILPYSQSLHLFPAYLQQLEMESNGKQIDRDGEPLGIASSPVIWGESGTNGQHSFYQLFHQGGRLIPSDFIALRQADFPLPGHHPALLANCLAQSAALAFGQTADEVRAAGVPEALVPYKVFPGNQPSTTLLLPGLDPTTLGELIALFEHKVFCLGVLWNLNAFDQWGVELGKQLAGQLTPLIEEGGDASAFDSSTRGLIAALKTP</sequence>
<dbReference type="Gene3D" id="3.40.50.10490">
    <property type="entry name" value="Glucose-6-phosphate isomerase like protein, domain 1"/>
    <property type="match status" value="2"/>
</dbReference>
<reference evidence="9" key="1">
    <citation type="submission" date="2020-04" db="EMBL/GenBank/DDBJ databases">
        <title>Deep metagenomics examines the oral microbiome during advanced dental caries in children, revealing novel taxa and co-occurrences with host molecules.</title>
        <authorList>
            <person name="Baker J.L."/>
            <person name="Morton J.T."/>
            <person name="Dinis M."/>
            <person name="Alvarez R."/>
            <person name="Tran N.C."/>
            <person name="Knight R."/>
            <person name="Edlund A."/>
        </authorList>
    </citation>
    <scope>NUCLEOTIDE SEQUENCE</scope>
    <source>
        <strain evidence="9">JCVI_32_bin.24</strain>
    </source>
</reference>
<dbReference type="InterPro" id="IPR035476">
    <property type="entry name" value="SIS_PGI_1"/>
</dbReference>
<evidence type="ECO:0000256" key="1">
    <source>
        <dbReference type="ARBA" id="ARBA00004926"/>
    </source>
</evidence>
<keyword evidence="3 7" id="KW-0312">Gluconeogenesis</keyword>
<accession>A0A930BR61</accession>
<evidence type="ECO:0000313" key="10">
    <source>
        <dbReference type="Proteomes" id="UP000718593"/>
    </source>
</evidence>
<dbReference type="EMBL" id="JABZMI010000054">
    <property type="protein sequence ID" value="MBF1164285.1"/>
    <property type="molecule type" value="Genomic_DNA"/>
</dbReference>
<dbReference type="Pfam" id="PF00342">
    <property type="entry name" value="PGI"/>
    <property type="match status" value="1"/>
</dbReference>
<dbReference type="GO" id="GO:0097367">
    <property type="term" value="F:carbohydrate derivative binding"/>
    <property type="evidence" value="ECO:0007669"/>
    <property type="project" value="InterPro"/>
</dbReference>
<dbReference type="PROSITE" id="PS00765">
    <property type="entry name" value="P_GLUCOSE_ISOMERASE_1"/>
    <property type="match status" value="1"/>
</dbReference>
<keyword evidence="7" id="KW-0963">Cytoplasm</keyword>
<dbReference type="CDD" id="cd05016">
    <property type="entry name" value="SIS_PGI_2"/>
    <property type="match status" value="1"/>
</dbReference>
<comment type="subcellular location">
    <subcellularLocation>
        <location evidence="7">Cytoplasm</location>
    </subcellularLocation>
</comment>
<dbReference type="SUPFAM" id="SSF53697">
    <property type="entry name" value="SIS domain"/>
    <property type="match status" value="1"/>
</dbReference>
<evidence type="ECO:0000256" key="7">
    <source>
        <dbReference type="HAMAP-Rule" id="MF_00473"/>
    </source>
</evidence>
<comment type="pathway">
    <text evidence="7">Carbohydrate biosynthesis; gluconeogenesis.</text>
</comment>
<name>A0A930BR61_9RHOO</name>
<dbReference type="GO" id="GO:0048029">
    <property type="term" value="F:monosaccharide binding"/>
    <property type="evidence" value="ECO:0007669"/>
    <property type="project" value="TreeGrafter"/>
</dbReference>
<evidence type="ECO:0000256" key="6">
    <source>
        <dbReference type="ARBA" id="ARBA00029321"/>
    </source>
</evidence>
<proteinExistence type="inferred from homology"/>
<dbReference type="GO" id="GO:0005829">
    <property type="term" value="C:cytosol"/>
    <property type="evidence" value="ECO:0007669"/>
    <property type="project" value="TreeGrafter"/>
</dbReference>
<dbReference type="EC" id="5.3.1.9" evidence="7"/>
<comment type="caution">
    <text evidence="9">The sequence shown here is derived from an EMBL/GenBank/DDBJ whole genome shotgun (WGS) entry which is preliminary data.</text>
</comment>
<dbReference type="AlphaFoldDB" id="A0A930BR61"/>
<comment type="similarity">
    <text evidence="2 7 8">Belongs to the GPI family.</text>
</comment>
<dbReference type="PANTHER" id="PTHR11469:SF1">
    <property type="entry name" value="GLUCOSE-6-PHOSPHATE ISOMERASE"/>
    <property type="match status" value="1"/>
</dbReference>
<dbReference type="GO" id="GO:0006094">
    <property type="term" value="P:gluconeogenesis"/>
    <property type="evidence" value="ECO:0007669"/>
    <property type="project" value="UniProtKB-UniRule"/>
</dbReference>
<comment type="pathway">
    <text evidence="1 7 8">Carbohydrate degradation; glycolysis; D-glyceraldehyde 3-phosphate and glycerone phosphate from D-glucose: step 2/4.</text>
</comment>
<dbReference type="InterPro" id="IPR018189">
    <property type="entry name" value="Phosphoglucose_isomerase_CS"/>
</dbReference>
<evidence type="ECO:0000313" key="9">
    <source>
        <dbReference type="EMBL" id="MBF1164285.1"/>
    </source>
</evidence>
<dbReference type="Proteomes" id="UP000718593">
    <property type="component" value="Unassembled WGS sequence"/>
</dbReference>
<evidence type="ECO:0000256" key="4">
    <source>
        <dbReference type="ARBA" id="ARBA00023152"/>
    </source>
</evidence>
<protein>
    <recommendedName>
        <fullName evidence="7">Glucose-6-phosphate isomerase</fullName>
        <shortName evidence="7">GPI</shortName>
        <ecNumber evidence="7">5.3.1.9</ecNumber>
    </recommendedName>
    <alternativeName>
        <fullName evidence="7">Phosphoglucose isomerase</fullName>
        <shortName evidence="7">PGI</shortName>
    </alternativeName>
    <alternativeName>
        <fullName evidence="7">Phosphohexose isomerase</fullName>
        <shortName evidence="7">PHI</shortName>
    </alternativeName>
</protein>
<dbReference type="PRINTS" id="PR00662">
    <property type="entry name" value="G6PISOMERASE"/>
</dbReference>
<dbReference type="PANTHER" id="PTHR11469">
    <property type="entry name" value="GLUCOSE-6-PHOSPHATE ISOMERASE"/>
    <property type="match status" value="1"/>
</dbReference>
<dbReference type="InterPro" id="IPR035482">
    <property type="entry name" value="SIS_PGI_2"/>
</dbReference>
<dbReference type="GO" id="GO:0051156">
    <property type="term" value="P:glucose 6-phosphate metabolic process"/>
    <property type="evidence" value="ECO:0007669"/>
    <property type="project" value="TreeGrafter"/>
</dbReference>
<evidence type="ECO:0000256" key="8">
    <source>
        <dbReference type="RuleBase" id="RU000612"/>
    </source>
</evidence>
<evidence type="ECO:0000256" key="2">
    <source>
        <dbReference type="ARBA" id="ARBA00006604"/>
    </source>
</evidence>
<feature type="active site" description="Proton donor" evidence="7">
    <location>
        <position position="343"/>
    </location>
</feature>
<dbReference type="CDD" id="cd05015">
    <property type="entry name" value="SIS_PGI_1"/>
    <property type="match status" value="1"/>
</dbReference>
<evidence type="ECO:0000256" key="3">
    <source>
        <dbReference type="ARBA" id="ARBA00022432"/>
    </source>
</evidence>
<keyword evidence="5 7" id="KW-0413">Isomerase</keyword>
<evidence type="ECO:0000256" key="5">
    <source>
        <dbReference type="ARBA" id="ARBA00023235"/>
    </source>
</evidence>
<comment type="catalytic activity">
    <reaction evidence="6 7 8">
        <text>alpha-D-glucose 6-phosphate = beta-D-fructose 6-phosphate</text>
        <dbReference type="Rhea" id="RHEA:11816"/>
        <dbReference type="ChEBI" id="CHEBI:57634"/>
        <dbReference type="ChEBI" id="CHEBI:58225"/>
        <dbReference type="EC" id="5.3.1.9"/>
    </reaction>
</comment>
<dbReference type="HAMAP" id="MF_00473">
    <property type="entry name" value="G6P_isomerase"/>
    <property type="match status" value="1"/>
</dbReference>
<feature type="active site" evidence="7">
    <location>
        <position position="494"/>
    </location>
</feature>
<keyword evidence="4 7" id="KW-0324">Glycolysis</keyword>
<dbReference type="Gene3D" id="1.10.1390.10">
    <property type="match status" value="1"/>
</dbReference>
<dbReference type="PROSITE" id="PS00174">
    <property type="entry name" value="P_GLUCOSE_ISOMERASE_2"/>
    <property type="match status" value="1"/>
</dbReference>
<dbReference type="GO" id="GO:0004347">
    <property type="term" value="F:glucose-6-phosphate isomerase activity"/>
    <property type="evidence" value="ECO:0007669"/>
    <property type="project" value="UniProtKB-UniRule"/>
</dbReference>
<dbReference type="InterPro" id="IPR001672">
    <property type="entry name" value="G6P_Isomerase"/>
</dbReference>
<gene>
    <name evidence="7 9" type="primary">pgi</name>
    <name evidence="9" type="ORF">HXL68_04500</name>
</gene>
<dbReference type="InterPro" id="IPR023096">
    <property type="entry name" value="G6P_Isomerase_C"/>
</dbReference>
<comment type="function">
    <text evidence="7">Catalyzes the reversible isomerization of glucose-6-phosphate to fructose-6-phosphate.</text>
</comment>
<dbReference type="InterPro" id="IPR046348">
    <property type="entry name" value="SIS_dom_sf"/>
</dbReference>
<feature type="active site" evidence="7">
    <location>
        <position position="374"/>
    </location>
</feature>
<dbReference type="PROSITE" id="PS51463">
    <property type="entry name" value="P_GLUCOSE_ISOMERASE_3"/>
    <property type="match status" value="1"/>
</dbReference>
<dbReference type="NCBIfam" id="NF001211">
    <property type="entry name" value="PRK00179.1"/>
    <property type="match status" value="1"/>
</dbReference>
<dbReference type="GO" id="GO:0006096">
    <property type="term" value="P:glycolytic process"/>
    <property type="evidence" value="ECO:0007669"/>
    <property type="project" value="UniProtKB-UniRule"/>
</dbReference>
<organism evidence="9 10">
    <name type="scientific">Dechloromonas agitata</name>
    <dbReference type="NCBI Taxonomy" id="73030"/>
    <lineage>
        <taxon>Bacteria</taxon>
        <taxon>Pseudomonadati</taxon>
        <taxon>Pseudomonadota</taxon>
        <taxon>Betaproteobacteria</taxon>
        <taxon>Rhodocyclales</taxon>
        <taxon>Azonexaceae</taxon>
        <taxon>Dechloromonas</taxon>
    </lineage>
</organism>